<feature type="region of interest" description="Disordered" evidence="1">
    <location>
        <begin position="356"/>
        <end position="419"/>
    </location>
</feature>
<evidence type="ECO:0000259" key="4">
    <source>
        <dbReference type="Pfam" id="PF14383"/>
    </source>
</evidence>
<organism evidence="5 6">
    <name type="scientific">Cinnamomum micranthum f. kanehirae</name>
    <dbReference type="NCBI Taxonomy" id="337451"/>
    <lineage>
        <taxon>Eukaryota</taxon>
        <taxon>Viridiplantae</taxon>
        <taxon>Streptophyta</taxon>
        <taxon>Embryophyta</taxon>
        <taxon>Tracheophyta</taxon>
        <taxon>Spermatophyta</taxon>
        <taxon>Magnoliopsida</taxon>
        <taxon>Magnoliidae</taxon>
        <taxon>Laurales</taxon>
        <taxon>Lauraceae</taxon>
        <taxon>Cinnamomum</taxon>
    </lineage>
</organism>
<dbReference type="Pfam" id="PF14309">
    <property type="entry name" value="DUF4378"/>
    <property type="match status" value="1"/>
</dbReference>
<evidence type="ECO:0000256" key="1">
    <source>
        <dbReference type="SAM" id="MobiDB-lite"/>
    </source>
</evidence>
<dbReference type="AlphaFoldDB" id="A0A443PZ55"/>
<feature type="compositionally biased region" description="Polar residues" evidence="1">
    <location>
        <begin position="121"/>
        <end position="142"/>
    </location>
</feature>
<feature type="domain" description="DUF3741" evidence="2">
    <location>
        <begin position="211"/>
        <end position="255"/>
    </location>
</feature>
<dbReference type="OrthoDB" id="1932693at2759"/>
<feature type="region of interest" description="Disordered" evidence="1">
    <location>
        <begin position="624"/>
        <end position="667"/>
    </location>
</feature>
<dbReference type="PANTHER" id="PTHR46634:SF3">
    <property type="entry name" value="M REDUCTASE II SUBUNIT GAMMA, PUTATIVE (DUF3741)-RELATED"/>
    <property type="match status" value="1"/>
</dbReference>
<dbReference type="InterPro" id="IPR025486">
    <property type="entry name" value="DUF4378"/>
</dbReference>
<name>A0A443PZ55_9MAGN</name>
<proteinExistence type="predicted"/>
<feature type="compositionally biased region" description="Basic and acidic residues" evidence="1">
    <location>
        <begin position="376"/>
        <end position="388"/>
    </location>
</feature>
<feature type="domain" description="DUF3741" evidence="4">
    <location>
        <begin position="96"/>
        <end position="121"/>
    </location>
</feature>
<dbReference type="EMBL" id="QPKB01000012">
    <property type="protein sequence ID" value="RWR96066.1"/>
    <property type="molecule type" value="Genomic_DNA"/>
</dbReference>
<dbReference type="InterPro" id="IPR022212">
    <property type="entry name" value="DUF3741"/>
</dbReference>
<feature type="compositionally biased region" description="Low complexity" evidence="1">
    <location>
        <begin position="455"/>
        <end position="470"/>
    </location>
</feature>
<accession>A0A443PZ55</accession>
<feature type="region of interest" description="Disordered" evidence="1">
    <location>
        <begin position="120"/>
        <end position="147"/>
    </location>
</feature>
<feature type="compositionally biased region" description="Polar residues" evidence="1">
    <location>
        <begin position="565"/>
        <end position="574"/>
    </location>
</feature>
<sequence length="986" mass="110172">MAAFGENLKLSSSGIHFFLDSRIADEYLINYINEDTLLTNAGSLLKGRSDVMKRVLDPNKDHIVDKPITHELSRSSSHKKSNGTPMKMLIAQEMSNEKESKLKPPSVVARLMGLDGMPAQQPVSTLQKSSSEGYLQNASARQGSVPRHQLRENGFLDKHHHSQSYSIGQSEYKEVRGIWHRSMKSGSVEDQPKHKARHNENENDKKMDLVRQKFIEAKRLATDEKLRQSKEFQDALEVLSSNRDLFLKFLQEPNSLFSKHLYEFQSIPPPPQTKRITVLKPSKTQQIDRCIGQDMMSEKPIKKQHHAVQLNEWDNRKPSWNSVSAHQKAEYQPTRIVVLKPSPGKTHDIKTLVSSPTLSPELSHDKDFYGESGTDALKRSREISKDITRQMQESVNGDKRDEALLPSVLSNGYEGDESKRRLENEYTKEGNISDSEIMTPSSRHSWDYVRYGSPYSTSSLSRASYTSESSVTREAKKRLSERWEMMMSTGSSQEHRQVRRSSSTLGEMLALSDMKKPVKSGEESNHAGPSVSSSRSCGGEEDLRLPRPQLSNHVDEDEGEEHSPRNLSRSRSVPISSTAYEKVGLNIETPDPNISKTIVLEEVAKPKSGKSSLKVKVSSFFFSRNKKPSKEKSVPSAPNSFHVGLQPSSGELMGTSPKQLSFGLRSDHNLEGGGTDCNLEGKPASCGEPSCGASSPTSSVRSNQGTCTSEKPQLHENSSENQDQPSPISVLEARFEDDASTPESLEIPKGDDYELPAHLCHKSESTAKCPIELVARTFMWDENAISETSTPLSLESFMVSSRTAEGQWFSFVQALLSAAGLNSEMSNTVFARWHSAESPLDPSLLEKFMDQKQEVKQLNEAKRRQWRSECRLLFDCVNAALLDMVKCRIHAVPLTSARCKSVEAGASVTEEVWGRLREWFSGQARWLSAETDTSLIIESEVREEVVGRGWEEMVGLEIEGIGKEIEKKMLEELLGEALADLACGLL</sequence>
<reference evidence="5 6" key="1">
    <citation type="journal article" date="2019" name="Nat. Plants">
        <title>Stout camphor tree genome fills gaps in understanding of flowering plant genome evolution.</title>
        <authorList>
            <person name="Chaw S.M."/>
            <person name="Liu Y.C."/>
            <person name="Wu Y.W."/>
            <person name="Wang H.Y."/>
            <person name="Lin C.I."/>
            <person name="Wu C.S."/>
            <person name="Ke H.M."/>
            <person name="Chang L.Y."/>
            <person name="Hsu C.Y."/>
            <person name="Yang H.T."/>
            <person name="Sudianto E."/>
            <person name="Hsu M.H."/>
            <person name="Wu K.P."/>
            <person name="Wang L.N."/>
            <person name="Leebens-Mack J.H."/>
            <person name="Tsai I.J."/>
        </authorList>
    </citation>
    <scope>NUCLEOTIDE SEQUENCE [LARGE SCALE GENOMIC DNA]</scope>
    <source>
        <strain evidence="6">cv. Chaw 1501</strain>
        <tissue evidence="5">Young leaves</tissue>
    </source>
</reference>
<evidence type="ECO:0000259" key="3">
    <source>
        <dbReference type="Pfam" id="PF14309"/>
    </source>
</evidence>
<feature type="region of interest" description="Disordered" evidence="1">
    <location>
        <begin position="685"/>
        <end position="726"/>
    </location>
</feature>
<comment type="caution">
    <text evidence="5">The sequence shown here is derived from an EMBL/GenBank/DDBJ whole genome shotgun (WGS) entry which is preliminary data.</text>
</comment>
<feature type="compositionally biased region" description="Basic and acidic residues" evidence="1">
    <location>
        <begin position="471"/>
        <end position="484"/>
    </location>
</feature>
<gene>
    <name evidence="5" type="ORF">CKAN_02543200</name>
</gene>
<protein>
    <submittedName>
        <fullName evidence="5">DUF3741 domain-containing protein/DUF4378 domain-containing protein</fullName>
    </submittedName>
</protein>
<dbReference type="Pfam" id="PF12552">
    <property type="entry name" value="DUF3741"/>
    <property type="match status" value="1"/>
</dbReference>
<feature type="region of interest" description="Disordered" evidence="1">
    <location>
        <begin position="455"/>
        <end position="574"/>
    </location>
</feature>
<feature type="domain" description="DUF4378" evidence="3">
    <location>
        <begin position="808"/>
        <end position="976"/>
    </location>
</feature>
<dbReference type="Pfam" id="PF14383">
    <property type="entry name" value="VARLMGL"/>
    <property type="match status" value="1"/>
</dbReference>
<evidence type="ECO:0000313" key="5">
    <source>
        <dbReference type="EMBL" id="RWR96066.1"/>
    </source>
</evidence>
<dbReference type="PANTHER" id="PTHR46634">
    <property type="entry name" value="M REDUCTASE II SUBUNIT GAMMA, PUTATIVE (DUF3741)-RELATED"/>
    <property type="match status" value="1"/>
</dbReference>
<evidence type="ECO:0000313" key="6">
    <source>
        <dbReference type="Proteomes" id="UP000283530"/>
    </source>
</evidence>
<feature type="compositionally biased region" description="Polar residues" evidence="1">
    <location>
        <begin position="692"/>
        <end position="711"/>
    </location>
</feature>
<keyword evidence="6" id="KW-1185">Reference proteome</keyword>
<dbReference type="Proteomes" id="UP000283530">
    <property type="component" value="Unassembled WGS sequence"/>
</dbReference>
<dbReference type="InterPro" id="IPR032795">
    <property type="entry name" value="DUF3741-assoc"/>
</dbReference>
<feature type="compositionally biased region" description="Basic and acidic residues" evidence="1">
    <location>
        <begin position="513"/>
        <end position="525"/>
    </location>
</feature>
<evidence type="ECO:0000259" key="2">
    <source>
        <dbReference type="Pfam" id="PF12552"/>
    </source>
</evidence>